<accession>A0A919MNV2</accession>
<evidence type="ECO:0000313" key="1">
    <source>
        <dbReference type="EMBL" id="GIE48843.1"/>
    </source>
</evidence>
<dbReference type="AlphaFoldDB" id="A0A919MNV2"/>
<sequence>MPIKTKLRDVRVNLANRRTERNARRRLGAELAAFRTPAERAELDLILGRHTLQETREIREILNQQDHERQRAGSGIGGFRA</sequence>
<reference evidence="1" key="1">
    <citation type="submission" date="2021-01" db="EMBL/GenBank/DDBJ databases">
        <title>Whole genome shotgun sequence of Actinoplanes nipponensis NBRC 14063.</title>
        <authorList>
            <person name="Komaki H."/>
            <person name="Tamura T."/>
        </authorList>
    </citation>
    <scope>NUCLEOTIDE SEQUENCE</scope>
    <source>
        <strain evidence="1">NBRC 14063</strain>
    </source>
</reference>
<gene>
    <name evidence="1" type="ORF">Ani05nite_23770</name>
</gene>
<organism evidence="1 2">
    <name type="scientific">Actinoplanes nipponensis</name>
    <dbReference type="NCBI Taxonomy" id="135950"/>
    <lineage>
        <taxon>Bacteria</taxon>
        <taxon>Bacillati</taxon>
        <taxon>Actinomycetota</taxon>
        <taxon>Actinomycetes</taxon>
        <taxon>Micromonosporales</taxon>
        <taxon>Micromonosporaceae</taxon>
        <taxon>Actinoplanes</taxon>
    </lineage>
</organism>
<evidence type="ECO:0000313" key="2">
    <source>
        <dbReference type="Proteomes" id="UP000647172"/>
    </source>
</evidence>
<dbReference type="RefSeq" id="WP_203767886.1">
    <property type="nucleotide sequence ID" value="NZ_BAAAYJ010000068.1"/>
</dbReference>
<dbReference type="EMBL" id="BOMQ01000027">
    <property type="protein sequence ID" value="GIE48843.1"/>
    <property type="molecule type" value="Genomic_DNA"/>
</dbReference>
<comment type="caution">
    <text evidence="1">The sequence shown here is derived from an EMBL/GenBank/DDBJ whole genome shotgun (WGS) entry which is preliminary data.</text>
</comment>
<proteinExistence type="predicted"/>
<keyword evidence="2" id="KW-1185">Reference proteome</keyword>
<dbReference type="Proteomes" id="UP000647172">
    <property type="component" value="Unassembled WGS sequence"/>
</dbReference>
<protein>
    <submittedName>
        <fullName evidence="1">Uncharacterized protein</fullName>
    </submittedName>
</protein>
<name>A0A919MNV2_9ACTN</name>